<sequence>MIKGTTAHEHLRLAKDIDKLLGINKAASTPELVVPDWDEAHKGANFFFF</sequence>
<protein>
    <submittedName>
        <fullName evidence="1">Uncharacterized protein</fullName>
    </submittedName>
</protein>
<gene>
    <name evidence="1" type="ORF">SNTW_10820</name>
</gene>
<dbReference type="Proteomes" id="UP000317935">
    <property type="component" value="Chromosome"/>
</dbReference>
<evidence type="ECO:0000313" key="1">
    <source>
        <dbReference type="EMBL" id="BCD70437.1"/>
    </source>
</evidence>
<reference evidence="1 2" key="1">
    <citation type="submission" date="2019-06" db="EMBL/GenBank/DDBJ databases">
        <title>Complete genome sequence of Helicobacter suis SNTW101c.</title>
        <authorList>
            <person name="Rimbara E."/>
            <person name="Suzuki M."/>
            <person name="Matsui H."/>
            <person name="Nakamura M."/>
            <person name="Mori S."/>
            <person name="Shibayama K."/>
        </authorList>
    </citation>
    <scope>NUCLEOTIDE SEQUENCE [LARGE SCALE GENOMIC DNA]</scope>
    <source>
        <strain evidence="1 2">SNTW101c</strain>
    </source>
</reference>
<name>A0A6J4CY35_9HELI</name>
<organism evidence="1 2">
    <name type="scientific">Helicobacter suis</name>
    <dbReference type="NCBI Taxonomy" id="104628"/>
    <lineage>
        <taxon>Bacteria</taxon>
        <taxon>Pseudomonadati</taxon>
        <taxon>Campylobacterota</taxon>
        <taxon>Epsilonproteobacteria</taxon>
        <taxon>Campylobacterales</taxon>
        <taxon>Helicobacteraceae</taxon>
        <taxon>Helicobacter</taxon>
    </lineage>
</organism>
<accession>A0A6J4CY35</accession>
<dbReference type="AlphaFoldDB" id="A0A6J4CY35"/>
<proteinExistence type="predicted"/>
<evidence type="ECO:0000313" key="2">
    <source>
        <dbReference type="Proteomes" id="UP000317935"/>
    </source>
</evidence>
<dbReference type="EMBL" id="AP019774">
    <property type="protein sequence ID" value="BCD70437.1"/>
    <property type="molecule type" value="Genomic_DNA"/>
</dbReference>